<reference evidence="1 2" key="1">
    <citation type="journal article" date="2018" name="Front. Plant Sci.">
        <title>Red Clover (Trifolium pratense) and Zigzag Clover (T. medium) - A Picture of Genomic Similarities and Differences.</title>
        <authorList>
            <person name="Dluhosova J."/>
            <person name="Istvanek J."/>
            <person name="Nedelnik J."/>
            <person name="Repkova J."/>
        </authorList>
    </citation>
    <scope>NUCLEOTIDE SEQUENCE [LARGE SCALE GENOMIC DNA]</scope>
    <source>
        <strain evidence="2">cv. 10/8</strain>
        <tissue evidence="1">Leaf</tissue>
    </source>
</reference>
<feature type="non-terminal residue" evidence="1">
    <location>
        <position position="49"/>
    </location>
</feature>
<comment type="caution">
    <text evidence="1">The sequence shown here is derived from an EMBL/GenBank/DDBJ whole genome shotgun (WGS) entry which is preliminary data.</text>
</comment>
<name>A0A392QWJ0_9FABA</name>
<evidence type="ECO:0000313" key="1">
    <source>
        <dbReference type="EMBL" id="MCI28369.1"/>
    </source>
</evidence>
<dbReference type="Proteomes" id="UP000265520">
    <property type="component" value="Unassembled WGS sequence"/>
</dbReference>
<sequence>MHNDIGGIFLFQPLPLRIENSNQSSRLVRRQLLAQPSNSRSPPEFRHLT</sequence>
<accession>A0A392QWJ0</accession>
<evidence type="ECO:0000313" key="2">
    <source>
        <dbReference type="Proteomes" id="UP000265520"/>
    </source>
</evidence>
<proteinExistence type="predicted"/>
<dbReference type="AlphaFoldDB" id="A0A392QWJ0"/>
<keyword evidence="2" id="KW-1185">Reference proteome</keyword>
<organism evidence="1 2">
    <name type="scientific">Trifolium medium</name>
    <dbReference type="NCBI Taxonomy" id="97028"/>
    <lineage>
        <taxon>Eukaryota</taxon>
        <taxon>Viridiplantae</taxon>
        <taxon>Streptophyta</taxon>
        <taxon>Embryophyta</taxon>
        <taxon>Tracheophyta</taxon>
        <taxon>Spermatophyta</taxon>
        <taxon>Magnoliopsida</taxon>
        <taxon>eudicotyledons</taxon>
        <taxon>Gunneridae</taxon>
        <taxon>Pentapetalae</taxon>
        <taxon>rosids</taxon>
        <taxon>fabids</taxon>
        <taxon>Fabales</taxon>
        <taxon>Fabaceae</taxon>
        <taxon>Papilionoideae</taxon>
        <taxon>50 kb inversion clade</taxon>
        <taxon>NPAAA clade</taxon>
        <taxon>Hologalegina</taxon>
        <taxon>IRL clade</taxon>
        <taxon>Trifolieae</taxon>
        <taxon>Trifolium</taxon>
    </lineage>
</organism>
<dbReference type="EMBL" id="LXQA010165278">
    <property type="protein sequence ID" value="MCI28369.1"/>
    <property type="molecule type" value="Genomic_DNA"/>
</dbReference>
<protein>
    <submittedName>
        <fullName evidence="1">Uncharacterized protein</fullName>
    </submittedName>
</protein>